<comment type="similarity">
    <text evidence="1">Belongs to the UPF0065 (bug) family.</text>
</comment>
<dbReference type="Gene3D" id="3.40.190.10">
    <property type="entry name" value="Periplasmic binding protein-like II"/>
    <property type="match status" value="1"/>
</dbReference>
<dbReference type="AlphaFoldDB" id="A0A936ZLE2"/>
<sequence length="325" mass="34429">MTMKNKLAFMALAMTFAVAPLQEARADWKPAKPIRLVVPFAAGGGADLIARKLAEGAKQHFDQPVIVENRPGAGTAVAAQFVARSPADGYTLLLATSTTLCVNPILRSNLPYKADDFAPVAVLESVPFMLVVPKDSPAGSLRELVQMGQQRQGQVFYGTLGIGSSNHVLGGTLAKRANVELSPVHYNSGAPAMLALMRNDIQFYFDGISTSVPRVKNGELRGLAVTSRERVPAMPNLPTVAEAGYPDLSLSVWYGVVAPAGTPADVVQALNTVFNKVMATPDIVASMAAGGTRPLPISPAQFGKLIADDSALWKKAIEPLNLKLE</sequence>
<protein>
    <submittedName>
        <fullName evidence="3">Tripartite tricarboxylate transporter substrate binding protein</fullName>
    </submittedName>
</protein>
<keyword evidence="2" id="KW-0732">Signal</keyword>
<dbReference type="Proteomes" id="UP000613011">
    <property type="component" value="Unassembled WGS sequence"/>
</dbReference>
<evidence type="ECO:0000256" key="2">
    <source>
        <dbReference type="SAM" id="SignalP"/>
    </source>
</evidence>
<dbReference type="Gene3D" id="3.40.190.150">
    <property type="entry name" value="Bordetella uptake gene, domain 1"/>
    <property type="match status" value="1"/>
</dbReference>
<comment type="caution">
    <text evidence="3">The sequence shown here is derived from an EMBL/GenBank/DDBJ whole genome shotgun (WGS) entry which is preliminary data.</text>
</comment>
<evidence type="ECO:0000313" key="4">
    <source>
        <dbReference type="Proteomes" id="UP000613011"/>
    </source>
</evidence>
<feature type="chain" id="PRO_5037142757" evidence="2">
    <location>
        <begin position="20"/>
        <end position="325"/>
    </location>
</feature>
<dbReference type="SUPFAM" id="SSF53850">
    <property type="entry name" value="Periplasmic binding protein-like II"/>
    <property type="match status" value="1"/>
</dbReference>
<organism evidence="3 4">
    <name type="scientific">Ramlibacter aurantiacus</name>
    <dbReference type="NCBI Taxonomy" id="2801330"/>
    <lineage>
        <taxon>Bacteria</taxon>
        <taxon>Pseudomonadati</taxon>
        <taxon>Pseudomonadota</taxon>
        <taxon>Betaproteobacteria</taxon>
        <taxon>Burkholderiales</taxon>
        <taxon>Comamonadaceae</taxon>
        <taxon>Ramlibacter</taxon>
    </lineage>
</organism>
<accession>A0A936ZLE2</accession>
<evidence type="ECO:0000313" key="3">
    <source>
        <dbReference type="EMBL" id="MBL0421952.1"/>
    </source>
</evidence>
<reference evidence="3" key="1">
    <citation type="submission" date="2021-01" db="EMBL/GenBank/DDBJ databases">
        <title>Ramlibacter sp. strain AW1 16S ribosomal RNA gene Genome sequencing and assembly.</title>
        <authorList>
            <person name="Kang M."/>
        </authorList>
    </citation>
    <scope>NUCLEOTIDE SEQUENCE</scope>
    <source>
        <strain evidence="3">AW1</strain>
    </source>
</reference>
<dbReference type="RefSeq" id="WP_201685031.1">
    <property type="nucleotide sequence ID" value="NZ_JAEQNA010000006.1"/>
</dbReference>
<proteinExistence type="inferred from homology"/>
<dbReference type="PIRSF" id="PIRSF017082">
    <property type="entry name" value="YflP"/>
    <property type="match status" value="1"/>
</dbReference>
<dbReference type="InterPro" id="IPR042100">
    <property type="entry name" value="Bug_dom1"/>
</dbReference>
<name>A0A936ZLE2_9BURK</name>
<evidence type="ECO:0000256" key="1">
    <source>
        <dbReference type="ARBA" id="ARBA00006987"/>
    </source>
</evidence>
<gene>
    <name evidence="3" type="ORF">JI739_16500</name>
</gene>
<dbReference type="CDD" id="cd07012">
    <property type="entry name" value="PBP2_Bug_TTT"/>
    <property type="match status" value="1"/>
</dbReference>
<keyword evidence="4" id="KW-1185">Reference proteome</keyword>
<dbReference type="PANTHER" id="PTHR42928">
    <property type="entry name" value="TRICARBOXYLATE-BINDING PROTEIN"/>
    <property type="match status" value="1"/>
</dbReference>
<dbReference type="Pfam" id="PF03401">
    <property type="entry name" value="TctC"/>
    <property type="match status" value="1"/>
</dbReference>
<feature type="signal peptide" evidence="2">
    <location>
        <begin position="1"/>
        <end position="19"/>
    </location>
</feature>
<dbReference type="PANTHER" id="PTHR42928:SF5">
    <property type="entry name" value="BLR1237 PROTEIN"/>
    <property type="match status" value="1"/>
</dbReference>
<dbReference type="InterPro" id="IPR005064">
    <property type="entry name" value="BUG"/>
</dbReference>
<dbReference type="EMBL" id="JAEQNA010000006">
    <property type="protein sequence ID" value="MBL0421952.1"/>
    <property type="molecule type" value="Genomic_DNA"/>
</dbReference>